<keyword evidence="6" id="KW-0812">Transmembrane</keyword>
<evidence type="ECO:0000256" key="3">
    <source>
        <dbReference type="ARBA" id="ARBA00022777"/>
    </source>
</evidence>
<dbReference type="PANTHER" id="PTHR43289:SF6">
    <property type="entry name" value="SERINE_THREONINE-PROTEIN KINASE NEKL-3"/>
    <property type="match status" value="1"/>
</dbReference>
<name>A0A7Y2H1D1_UNCEI</name>
<keyword evidence="3 8" id="KW-0418">Kinase</keyword>
<protein>
    <submittedName>
        <fullName evidence="8">Serine/threonine protein kinase</fullName>
    </submittedName>
</protein>
<dbReference type="EMBL" id="JABDJR010000140">
    <property type="protein sequence ID" value="NNF05841.1"/>
    <property type="molecule type" value="Genomic_DNA"/>
</dbReference>
<evidence type="ECO:0000256" key="1">
    <source>
        <dbReference type="ARBA" id="ARBA00022679"/>
    </source>
</evidence>
<keyword evidence="2 5" id="KW-0547">Nucleotide-binding</keyword>
<dbReference type="PROSITE" id="PS50011">
    <property type="entry name" value="PROTEIN_KINASE_DOM"/>
    <property type="match status" value="1"/>
</dbReference>
<organism evidence="8 9">
    <name type="scientific">Eiseniibacteriota bacterium</name>
    <dbReference type="NCBI Taxonomy" id="2212470"/>
    <lineage>
        <taxon>Bacteria</taxon>
        <taxon>Candidatus Eiseniibacteriota</taxon>
    </lineage>
</organism>
<dbReference type="Proteomes" id="UP000547674">
    <property type="component" value="Unassembled WGS sequence"/>
</dbReference>
<dbReference type="Gene3D" id="1.10.510.10">
    <property type="entry name" value="Transferase(Phosphotransferase) domain 1"/>
    <property type="match status" value="1"/>
</dbReference>
<dbReference type="PROSITE" id="PS00107">
    <property type="entry name" value="PROTEIN_KINASE_ATP"/>
    <property type="match status" value="1"/>
</dbReference>
<keyword evidence="4 5" id="KW-0067">ATP-binding</keyword>
<dbReference type="InterPro" id="IPR008271">
    <property type="entry name" value="Ser/Thr_kinase_AS"/>
</dbReference>
<dbReference type="SMART" id="SM00220">
    <property type="entry name" value="S_TKc"/>
    <property type="match status" value="1"/>
</dbReference>
<keyword evidence="8" id="KW-0723">Serine/threonine-protein kinase</keyword>
<keyword evidence="6" id="KW-1133">Transmembrane helix</keyword>
<dbReference type="AlphaFoldDB" id="A0A7Y2H1D1"/>
<evidence type="ECO:0000256" key="2">
    <source>
        <dbReference type="ARBA" id="ARBA00022741"/>
    </source>
</evidence>
<feature type="transmembrane region" description="Helical" evidence="6">
    <location>
        <begin position="37"/>
        <end position="54"/>
    </location>
</feature>
<proteinExistence type="predicted"/>
<dbReference type="PROSITE" id="PS00108">
    <property type="entry name" value="PROTEIN_KINASE_ST"/>
    <property type="match status" value="1"/>
</dbReference>
<dbReference type="GO" id="GO:0005524">
    <property type="term" value="F:ATP binding"/>
    <property type="evidence" value="ECO:0007669"/>
    <property type="project" value="UniProtKB-UniRule"/>
</dbReference>
<evidence type="ECO:0000256" key="6">
    <source>
        <dbReference type="SAM" id="Phobius"/>
    </source>
</evidence>
<gene>
    <name evidence="8" type="ORF">HKN21_03705</name>
</gene>
<feature type="transmembrane region" description="Helical" evidence="6">
    <location>
        <begin position="74"/>
        <end position="90"/>
    </location>
</feature>
<sequence>MSEQANPASISDTTPLNSSSGFSALDSQARSQTYRNLAAAAYVYAAVYFVAFWSGWLTSSKIRDERFAMPEAEYIFGSIFGIGLGLFVGWKARQRHLPVASFTLIAQLFLILSCLGIAFGAWKWQFHAFDPSFDGVHWVGVWIISFAATVTLPPRMLFRSAFIGSICIPLIGILSILAYGFPPHMEEALSFPTDLNAAGWSFFWQISATILVPIWICIGIAYVIAARVFHLAKDASDARRLGSYQLEEKLGQGGMGEVWRASHKLLARPAAVKLIREQGVASPNGEHPSTVLKRFEREAQATAALTSPHTVQLYDFGIKEDGTFYYVMELLHGLDLRSLIERTGPVPPARALHFLRQACDSLADAHMHGMVHRDIKPGNLFTCRKGTNYDFIKILDFGLVKESGRSEKGNDQLTRQGVASGTPAFMAPEMALEKAEIDGRADIYALGCVGYWLLTGELVFTADSAVAMMLKHVSEKPRPLSKVSELEIPESVESLIMDCLAKSPDDRPQSVMELGQRIEKAQQETGEWTAEHATSWWKLHLTEFTSPTKPSQETVVMDVSQE</sequence>
<reference evidence="8 9" key="1">
    <citation type="submission" date="2020-03" db="EMBL/GenBank/DDBJ databases">
        <title>Metabolic flexibility allows generalist bacteria to become dominant in a frequently disturbed ecosystem.</title>
        <authorList>
            <person name="Chen Y.-J."/>
            <person name="Leung P.M."/>
            <person name="Bay S.K."/>
            <person name="Hugenholtz P."/>
            <person name="Kessler A.J."/>
            <person name="Shelley G."/>
            <person name="Waite D.W."/>
            <person name="Cook P.L."/>
            <person name="Greening C."/>
        </authorList>
    </citation>
    <scope>NUCLEOTIDE SEQUENCE [LARGE SCALE GENOMIC DNA]</scope>
    <source>
        <strain evidence="8">SS_bin_28</strain>
    </source>
</reference>
<dbReference type="GO" id="GO:0004674">
    <property type="term" value="F:protein serine/threonine kinase activity"/>
    <property type="evidence" value="ECO:0007669"/>
    <property type="project" value="UniProtKB-KW"/>
</dbReference>
<dbReference type="SUPFAM" id="SSF56112">
    <property type="entry name" value="Protein kinase-like (PK-like)"/>
    <property type="match status" value="1"/>
</dbReference>
<keyword evidence="6" id="KW-0472">Membrane</keyword>
<evidence type="ECO:0000313" key="9">
    <source>
        <dbReference type="Proteomes" id="UP000547674"/>
    </source>
</evidence>
<dbReference type="CDD" id="cd14014">
    <property type="entry name" value="STKc_PknB_like"/>
    <property type="match status" value="1"/>
</dbReference>
<feature type="transmembrane region" description="Helical" evidence="6">
    <location>
        <begin position="136"/>
        <end position="154"/>
    </location>
</feature>
<dbReference type="Gene3D" id="3.30.200.20">
    <property type="entry name" value="Phosphorylase Kinase, domain 1"/>
    <property type="match status" value="1"/>
</dbReference>
<dbReference type="Pfam" id="PF00069">
    <property type="entry name" value="Pkinase"/>
    <property type="match status" value="1"/>
</dbReference>
<dbReference type="InterPro" id="IPR011009">
    <property type="entry name" value="Kinase-like_dom_sf"/>
</dbReference>
<feature type="domain" description="Protein kinase" evidence="7">
    <location>
        <begin position="244"/>
        <end position="519"/>
    </location>
</feature>
<dbReference type="InterPro" id="IPR000719">
    <property type="entry name" value="Prot_kinase_dom"/>
</dbReference>
<feature type="transmembrane region" description="Helical" evidence="6">
    <location>
        <begin position="102"/>
        <end position="124"/>
    </location>
</feature>
<feature type="transmembrane region" description="Helical" evidence="6">
    <location>
        <begin position="161"/>
        <end position="182"/>
    </location>
</feature>
<feature type="binding site" evidence="5">
    <location>
        <position position="273"/>
    </location>
    <ligand>
        <name>ATP</name>
        <dbReference type="ChEBI" id="CHEBI:30616"/>
    </ligand>
</feature>
<keyword evidence="1" id="KW-0808">Transferase</keyword>
<evidence type="ECO:0000256" key="5">
    <source>
        <dbReference type="PROSITE-ProRule" id="PRU10141"/>
    </source>
</evidence>
<evidence type="ECO:0000313" key="8">
    <source>
        <dbReference type="EMBL" id="NNF05841.1"/>
    </source>
</evidence>
<accession>A0A7Y2H1D1</accession>
<dbReference type="InterPro" id="IPR017441">
    <property type="entry name" value="Protein_kinase_ATP_BS"/>
</dbReference>
<evidence type="ECO:0000256" key="4">
    <source>
        <dbReference type="ARBA" id="ARBA00022840"/>
    </source>
</evidence>
<dbReference type="PANTHER" id="PTHR43289">
    <property type="entry name" value="MITOGEN-ACTIVATED PROTEIN KINASE KINASE KINASE 20-RELATED"/>
    <property type="match status" value="1"/>
</dbReference>
<comment type="caution">
    <text evidence="8">The sequence shown here is derived from an EMBL/GenBank/DDBJ whole genome shotgun (WGS) entry which is preliminary data.</text>
</comment>
<feature type="transmembrane region" description="Helical" evidence="6">
    <location>
        <begin position="202"/>
        <end position="225"/>
    </location>
</feature>
<evidence type="ECO:0000259" key="7">
    <source>
        <dbReference type="PROSITE" id="PS50011"/>
    </source>
</evidence>